<reference evidence="2" key="1">
    <citation type="submission" date="2017-01" db="EMBL/GenBank/DDBJ databases">
        <authorList>
            <person name="Wang Y."/>
            <person name="White M."/>
            <person name="Kvist S."/>
            <person name="Moncalvo J.-M."/>
        </authorList>
    </citation>
    <scope>NUCLEOTIDE SEQUENCE [LARGE SCALE GENOMIC DNA]</scope>
    <source>
        <strain evidence="2">ID-206-W2</strain>
    </source>
</reference>
<dbReference type="Proteomes" id="UP000187429">
    <property type="component" value="Unassembled WGS sequence"/>
</dbReference>
<accession>A0A1R1YU54</accession>
<name>A0A1R1YU54_9FUNG</name>
<protein>
    <submittedName>
        <fullName evidence="1">Uncharacterized protein</fullName>
    </submittedName>
</protein>
<organism evidence="1 2">
    <name type="scientific">Smittium culicis</name>
    <dbReference type="NCBI Taxonomy" id="133412"/>
    <lineage>
        <taxon>Eukaryota</taxon>
        <taxon>Fungi</taxon>
        <taxon>Fungi incertae sedis</taxon>
        <taxon>Zoopagomycota</taxon>
        <taxon>Kickxellomycotina</taxon>
        <taxon>Harpellomycetes</taxon>
        <taxon>Harpellales</taxon>
        <taxon>Legeriomycetaceae</taxon>
        <taxon>Smittium</taxon>
    </lineage>
</organism>
<evidence type="ECO:0000313" key="1">
    <source>
        <dbReference type="EMBL" id="OMJ30422.1"/>
    </source>
</evidence>
<dbReference type="AlphaFoldDB" id="A0A1R1YU54"/>
<evidence type="ECO:0000313" key="2">
    <source>
        <dbReference type="Proteomes" id="UP000187429"/>
    </source>
</evidence>
<sequence>MPTPSISASRTPPNTADTDAVFHPPRAASIPPVSAPAAIEFHGSSFCLIPFIAQSKVENMPPHIPKLPPRTGPLVRIAVTAPLNRSP</sequence>
<proteinExistence type="predicted"/>
<keyword evidence="2" id="KW-1185">Reference proteome</keyword>
<gene>
    <name evidence="1" type="ORF">AYI69_g36</name>
</gene>
<dbReference type="EMBL" id="LSSM01000007">
    <property type="protein sequence ID" value="OMJ30422.1"/>
    <property type="molecule type" value="Genomic_DNA"/>
</dbReference>
<comment type="caution">
    <text evidence="1">The sequence shown here is derived from an EMBL/GenBank/DDBJ whole genome shotgun (WGS) entry which is preliminary data.</text>
</comment>